<dbReference type="SUPFAM" id="SSF103473">
    <property type="entry name" value="MFS general substrate transporter"/>
    <property type="match status" value="1"/>
</dbReference>
<reference evidence="2 3" key="1">
    <citation type="submission" date="2020-08" db="EMBL/GenBank/DDBJ databases">
        <title>Genomic Encyclopedia of Archaeal and Bacterial Type Strains, Phase II (KMG-II): from individual species to whole genera.</title>
        <authorList>
            <person name="Goeker M."/>
        </authorList>
    </citation>
    <scope>NUCLEOTIDE SEQUENCE [LARGE SCALE GENOMIC DNA]</scope>
    <source>
        <strain evidence="2 3">DSM 23288</strain>
    </source>
</reference>
<feature type="transmembrane region" description="Helical" evidence="1">
    <location>
        <begin position="91"/>
        <end position="112"/>
    </location>
</feature>
<proteinExistence type="predicted"/>
<dbReference type="InterPro" id="IPR036259">
    <property type="entry name" value="MFS_trans_sf"/>
</dbReference>
<name>A0A840IAY3_9ACTN</name>
<sequence length="149" mass="15530">MSGIGTNGAGPRTTEAELSQLPMAQLLRRLSDQTSLLMREEVALAKAELAEKGRRASRGAGMFGGAAVCALYGVGALVAAAILALSLAVASWLAALIVAAVLFLVAGVAALAGRRQVRRATPPLPEQTVETVKEDVQWATTRARTARQH</sequence>
<dbReference type="Pfam" id="PF07332">
    <property type="entry name" value="Phage_holin_3_6"/>
    <property type="match status" value="1"/>
</dbReference>
<evidence type="ECO:0000313" key="3">
    <source>
        <dbReference type="Proteomes" id="UP000585272"/>
    </source>
</evidence>
<keyword evidence="1" id="KW-0812">Transmembrane</keyword>
<keyword evidence="1" id="KW-1133">Transmembrane helix</keyword>
<evidence type="ECO:0000256" key="1">
    <source>
        <dbReference type="SAM" id="Phobius"/>
    </source>
</evidence>
<organism evidence="2 3">
    <name type="scientific">Conexibacter arvalis</name>
    <dbReference type="NCBI Taxonomy" id="912552"/>
    <lineage>
        <taxon>Bacteria</taxon>
        <taxon>Bacillati</taxon>
        <taxon>Actinomycetota</taxon>
        <taxon>Thermoleophilia</taxon>
        <taxon>Solirubrobacterales</taxon>
        <taxon>Conexibacteraceae</taxon>
        <taxon>Conexibacter</taxon>
    </lineage>
</organism>
<gene>
    <name evidence="2" type="ORF">BDZ31_001632</name>
</gene>
<dbReference type="AlphaFoldDB" id="A0A840IAY3"/>
<dbReference type="RefSeq" id="WP_183340754.1">
    <property type="nucleotide sequence ID" value="NZ_JACHNU010000001.1"/>
</dbReference>
<keyword evidence="3" id="KW-1185">Reference proteome</keyword>
<dbReference type="Proteomes" id="UP000585272">
    <property type="component" value="Unassembled WGS sequence"/>
</dbReference>
<evidence type="ECO:0000313" key="2">
    <source>
        <dbReference type="EMBL" id="MBB4662059.1"/>
    </source>
</evidence>
<dbReference type="EMBL" id="JACHNU010000001">
    <property type="protein sequence ID" value="MBB4662059.1"/>
    <property type="molecule type" value="Genomic_DNA"/>
</dbReference>
<dbReference type="InterPro" id="IPR009937">
    <property type="entry name" value="Phage_holin_3_6"/>
</dbReference>
<keyword evidence="1" id="KW-0472">Membrane</keyword>
<protein>
    <submittedName>
        <fullName evidence="2">Membrane protein</fullName>
    </submittedName>
</protein>
<feature type="transmembrane region" description="Helical" evidence="1">
    <location>
        <begin position="62"/>
        <end position="85"/>
    </location>
</feature>
<comment type="caution">
    <text evidence="2">The sequence shown here is derived from an EMBL/GenBank/DDBJ whole genome shotgun (WGS) entry which is preliminary data.</text>
</comment>
<accession>A0A840IAY3</accession>